<organism evidence="2 3">
    <name type="scientific">Deinococcus daejeonensis</name>
    <dbReference type="NCBI Taxonomy" id="1007098"/>
    <lineage>
        <taxon>Bacteria</taxon>
        <taxon>Thermotogati</taxon>
        <taxon>Deinococcota</taxon>
        <taxon>Deinococci</taxon>
        <taxon>Deinococcales</taxon>
        <taxon>Deinococcaceae</taxon>
        <taxon>Deinococcus</taxon>
    </lineage>
</organism>
<accession>A0ABQ2J065</accession>
<feature type="region of interest" description="Disordered" evidence="1">
    <location>
        <begin position="1"/>
        <end position="29"/>
    </location>
</feature>
<sequence length="136" mass="14832">MARRGNPDSVQGRARPGTGQTGARTPYHLISVPEREEIPGTFMPPERAAYPSGLDRALAYLRELFADHPDRIEFGIVSLPSSTPERPSPVGGYDVIGIVTVPGWVTTDFRGHTVGVEDLPDLLEPELNALFRSPAR</sequence>
<evidence type="ECO:0000256" key="1">
    <source>
        <dbReference type="SAM" id="MobiDB-lite"/>
    </source>
</evidence>
<protein>
    <submittedName>
        <fullName evidence="2">Uncharacterized protein</fullName>
    </submittedName>
</protein>
<name>A0ABQ2J065_9DEIO</name>
<dbReference type="EMBL" id="BMOR01000003">
    <property type="protein sequence ID" value="GGN33449.1"/>
    <property type="molecule type" value="Genomic_DNA"/>
</dbReference>
<reference evidence="3" key="1">
    <citation type="journal article" date="2019" name="Int. J. Syst. Evol. Microbiol.">
        <title>The Global Catalogue of Microorganisms (GCM) 10K type strain sequencing project: providing services to taxonomists for standard genome sequencing and annotation.</title>
        <authorList>
            <consortium name="The Broad Institute Genomics Platform"/>
            <consortium name="The Broad Institute Genome Sequencing Center for Infectious Disease"/>
            <person name="Wu L."/>
            <person name="Ma J."/>
        </authorList>
    </citation>
    <scope>NUCLEOTIDE SEQUENCE [LARGE SCALE GENOMIC DNA]</scope>
    <source>
        <strain evidence="3">JCM 16918</strain>
    </source>
</reference>
<keyword evidence="3" id="KW-1185">Reference proteome</keyword>
<proteinExistence type="predicted"/>
<dbReference type="Proteomes" id="UP000645517">
    <property type="component" value="Unassembled WGS sequence"/>
</dbReference>
<evidence type="ECO:0000313" key="3">
    <source>
        <dbReference type="Proteomes" id="UP000645517"/>
    </source>
</evidence>
<comment type="caution">
    <text evidence="2">The sequence shown here is derived from an EMBL/GenBank/DDBJ whole genome shotgun (WGS) entry which is preliminary data.</text>
</comment>
<evidence type="ECO:0000313" key="2">
    <source>
        <dbReference type="EMBL" id="GGN33449.1"/>
    </source>
</evidence>
<gene>
    <name evidence="2" type="ORF">GCM10010842_11130</name>
</gene>